<keyword evidence="4" id="KW-1185">Reference proteome</keyword>
<protein>
    <submittedName>
        <fullName evidence="3">Uncharacterized protein</fullName>
    </submittedName>
</protein>
<dbReference type="OrthoDB" id="4140785at2"/>
<dbReference type="RefSeq" id="WP_121007179.1">
    <property type="nucleotide sequence ID" value="NZ_RBXO01000001.1"/>
</dbReference>
<reference evidence="3 4" key="1">
    <citation type="submission" date="2018-10" db="EMBL/GenBank/DDBJ databases">
        <title>Sequencing the genomes of 1000 actinobacteria strains.</title>
        <authorList>
            <person name="Klenk H.-P."/>
        </authorList>
    </citation>
    <scope>NUCLEOTIDE SEQUENCE [LARGE SCALE GENOMIC DNA]</scope>
    <source>
        <strain evidence="3 4">DSM 43800</strain>
    </source>
</reference>
<feature type="compositionally biased region" description="Basic and acidic residues" evidence="2">
    <location>
        <begin position="181"/>
        <end position="200"/>
    </location>
</feature>
<gene>
    <name evidence="3" type="ORF">C8E97_4155</name>
</gene>
<feature type="region of interest" description="Disordered" evidence="2">
    <location>
        <begin position="170"/>
        <end position="201"/>
    </location>
</feature>
<dbReference type="EMBL" id="RBXO01000001">
    <property type="protein sequence ID" value="RKT55486.1"/>
    <property type="molecule type" value="Genomic_DNA"/>
</dbReference>
<dbReference type="AlphaFoldDB" id="A0A495W1I1"/>
<feature type="coiled-coil region" evidence="1">
    <location>
        <begin position="76"/>
        <end position="103"/>
    </location>
</feature>
<dbReference type="Proteomes" id="UP000282084">
    <property type="component" value="Unassembled WGS sequence"/>
</dbReference>
<proteinExistence type="predicted"/>
<organism evidence="3 4">
    <name type="scientific">Saccharothrix australiensis</name>
    <dbReference type="NCBI Taxonomy" id="2072"/>
    <lineage>
        <taxon>Bacteria</taxon>
        <taxon>Bacillati</taxon>
        <taxon>Actinomycetota</taxon>
        <taxon>Actinomycetes</taxon>
        <taxon>Pseudonocardiales</taxon>
        <taxon>Pseudonocardiaceae</taxon>
        <taxon>Saccharothrix</taxon>
    </lineage>
</organism>
<evidence type="ECO:0000256" key="1">
    <source>
        <dbReference type="SAM" id="Coils"/>
    </source>
</evidence>
<dbReference type="Gene3D" id="1.10.287.1060">
    <property type="entry name" value="ESAT-6-like"/>
    <property type="match status" value="1"/>
</dbReference>
<name>A0A495W1I1_9PSEU</name>
<evidence type="ECO:0000313" key="3">
    <source>
        <dbReference type="EMBL" id="RKT55486.1"/>
    </source>
</evidence>
<comment type="caution">
    <text evidence="3">The sequence shown here is derived from an EMBL/GenBank/DDBJ whole genome shotgun (WGS) entry which is preliminary data.</text>
</comment>
<dbReference type="InterPro" id="IPR036689">
    <property type="entry name" value="ESAT-6-like_sf"/>
</dbReference>
<accession>A0A495W1I1</accession>
<sequence>MTAYLTAKAAVGGDPAQLTAMADVLATAAEDVDGLATALRRAADDTDQSWQGKAATAYRTRTATHVGSLAKLTTPLNRAATAYRALAGELEGAQRKADKAMQDSVALGMGEGDLVGRPFQVAKFALLHPQHVVTIGHLIGDVVDARAMADAARDRFVTSADGVRADVAALRDPDGAGGQRQRNDRLWRRPEGGDSRDLGRGVDLSSDWAGRAILDRYLRGGGDWTIVDDADWSKYMMGNEQLRTQLSSVSEAQAQQALRDHLAGKHPPGAVDRTFHAEIQNGEGIVGYQYLHGTDSKKGDFRYQGESSVRELPDGTYEVTTKAGYTWNDTIDPNPQYSTDKWKSKLAEVLTLGQADPYDLHITWHAENRTVLDKDGRVIRAQGYPGS</sequence>
<keyword evidence="1" id="KW-0175">Coiled coil</keyword>
<evidence type="ECO:0000313" key="4">
    <source>
        <dbReference type="Proteomes" id="UP000282084"/>
    </source>
</evidence>
<dbReference type="SUPFAM" id="SSF140453">
    <property type="entry name" value="EsxAB dimer-like"/>
    <property type="match status" value="1"/>
</dbReference>
<evidence type="ECO:0000256" key="2">
    <source>
        <dbReference type="SAM" id="MobiDB-lite"/>
    </source>
</evidence>